<evidence type="ECO:0000256" key="1">
    <source>
        <dbReference type="SAM" id="Phobius"/>
    </source>
</evidence>
<comment type="caution">
    <text evidence="3">The sequence shown here is derived from an EMBL/GenBank/DDBJ whole genome shotgun (WGS) entry which is preliminary data.</text>
</comment>
<dbReference type="Proteomes" id="UP000651057">
    <property type="component" value="Unassembled WGS sequence"/>
</dbReference>
<proteinExistence type="predicted"/>
<organism evidence="3 4">
    <name type="scientific">Aquimarina mytili</name>
    <dbReference type="NCBI Taxonomy" id="874423"/>
    <lineage>
        <taxon>Bacteria</taxon>
        <taxon>Pseudomonadati</taxon>
        <taxon>Bacteroidota</taxon>
        <taxon>Flavobacteriia</taxon>
        <taxon>Flavobacteriales</taxon>
        <taxon>Flavobacteriaceae</taxon>
        <taxon>Aquimarina</taxon>
    </lineage>
</organism>
<keyword evidence="1" id="KW-1133">Transmembrane helix</keyword>
<protein>
    <submittedName>
        <fullName evidence="3">DoxX family protein</fullName>
    </submittedName>
</protein>
<evidence type="ECO:0000313" key="3">
    <source>
        <dbReference type="EMBL" id="MBL0685107.1"/>
    </source>
</evidence>
<name>A0A937DAU6_9FLAO</name>
<accession>A0A937DAU6</accession>
<keyword evidence="4" id="KW-1185">Reference proteome</keyword>
<keyword evidence="1" id="KW-0472">Membrane</keyword>
<keyword evidence="1" id="KW-0812">Transmembrane</keyword>
<feature type="transmembrane region" description="Helical" evidence="1">
    <location>
        <begin position="57"/>
        <end position="78"/>
    </location>
</feature>
<dbReference type="AlphaFoldDB" id="A0A937DAU6"/>
<reference evidence="3" key="1">
    <citation type="submission" date="2021-01" db="EMBL/GenBank/DDBJ databases">
        <authorList>
            <person name="Zhong Y.L."/>
        </authorList>
    </citation>
    <scope>NUCLEOTIDE SEQUENCE</scope>
    <source>
        <strain evidence="3">KCTC 23302</strain>
    </source>
</reference>
<dbReference type="RefSeq" id="WP_201922765.1">
    <property type="nucleotide sequence ID" value="NZ_BAABAX010000020.1"/>
</dbReference>
<sequence>MKIIYYKLFLRASIAFSFLSAVADRLGLWPEEISAWGNWANFLVYTKLLNPWFPDSFINPIGIVVTFIEVLLAIFLIIGFKTSLFARLSGYILLLFGLAMTFTIGIKAPFDYSVFTASAAGFGLSLIKQKYLEIDVLFNDNR</sequence>
<feature type="chain" id="PRO_5036976040" evidence="2">
    <location>
        <begin position="24"/>
        <end position="142"/>
    </location>
</feature>
<dbReference type="EMBL" id="JAERQJ010000007">
    <property type="protein sequence ID" value="MBL0685107.1"/>
    <property type="molecule type" value="Genomic_DNA"/>
</dbReference>
<feature type="signal peptide" evidence="2">
    <location>
        <begin position="1"/>
        <end position="23"/>
    </location>
</feature>
<feature type="transmembrane region" description="Helical" evidence="1">
    <location>
        <begin position="85"/>
        <end position="104"/>
    </location>
</feature>
<gene>
    <name evidence="3" type="ORF">JJQ60_16365</name>
</gene>
<evidence type="ECO:0000313" key="4">
    <source>
        <dbReference type="Proteomes" id="UP000651057"/>
    </source>
</evidence>
<evidence type="ECO:0000256" key="2">
    <source>
        <dbReference type="SAM" id="SignalP"/>
    </source>
</evidence>
<keyword evidence="2" id="KW-0732">Signal</keyword>